<evidence type="ECO:0000313" key="1">
    <source>
        <dbReference type="EMBL" id="EGY53028.1"/>
    </source>
</evidence>
<proteinExistence type="predicted"/>
<name>G4CGS5_9NEIS</name>
<dbReference type="STRING" id="1032488.HMPREF9371_0814"/>
<keyword evidence="2" id="KW-1185">Reference proteome</keyword>
<organism evidence="1 2">
    <name type="scientific">Neisseria shayeganii 871</name>
    <dbReference type="NCBI Taxonomy" id="1032488"/>
    <lineage>
        <taxon>Bacteria</taxon>
        <taxon>Pseudomonadati</taxon>
        <taxon>Pseudomonadota</taxon>
        <taxon>Betaproteobacteria</taxon>
        <taxon>Neisseriales</taxon>
        <taxon>Neisseriaceae</taxon>
        <taxon>Neisseria</taxon>
    </lineage>
</organism>
<dbReference type="PATRIC" id="fig|1032488.3.peg.749"/>
<dbReference type="AlphaFoldDB" id="G4CGS5"/>
<dbReference type="Proteomes" id="UP000003019">
    <property type="component" value="Unassembled WGS sequence"/>
</dbReference>
<keyword evidence="1" id="KW-0689">Ribosomal protein</keyword>
<dbReference type="HOGENOM" id="CLU_2700951_0_0_4"/>
<evidence type="ECO:0000313" key="2">
    <source>
        <dbReference type="Proteomes" id="UP000003019"/>
    </source>
</evidence>
<reference evidence="1 2" key="1">
    <citation type="submission" date="2011-05" db="EMBL/GenBank/DDBJ databases">
        <authorList>
            <person name="Muzny D."/>
            <person name="Qin X."/>
            <person name="Deng J."/>
            <person name="Jiang H."/>
            <person name="Liu Y."/>
            <person name="Qu J."/>
            <person name="Song X.-Z."/>
            <person name="Zhang L."/>
            <person name="Thornton R."/>
            <person name="Coyle M."/>
            <person name="Francisco L."/>
            <person name="Jackson L."/>
            <person name="Javaid M."/>
            <person name="Korchina V."/>
            <person name="Kovar C."/>
            <person name="Mata R."/>
            <person name="Mathew T."/>
            <person name="Ngo R."/>
            <person name="Nguyen L."/>
            <person name="Nguyen N."/>
            <person name="Okwuonu G."/>
            <person name="Ongeri F."/>
            <person name="Pham C."/>
            <person name="Simmons D."/>
            <person name="Wilczek-Boney K."/>
            <person name="Hale W."/>
            <person name="Jakkamsetti A."/>
            <person name="Pham P."/>
            <person name="Ruth R."/>
            <person name="San Lucas F."/>
            <person name="Warren J."/>
            <person name="Zhang J."/>
            <person name="Zhao Z."/>
            <person name="Zhou C."/>
            <person name="Zhu D."/>
            <person name="Lee S."/>
            <person name="Bess C."/>
            <person name="Blankenburg K."/>
            <person name="Forbes L."/>
            <person name="Fu Q."/>
            <person name="Gubbala S."/>
            <person name="Hirani K."/>
            <person name="Jayaseelan J.C."/>
            <person name="Lara F."/>
            <person name="Munidasa M."/>
            <person name="Palculict T."/>
            <person name="Patil S."/>
            <person name="Pu L.-L."/>
            <person name="Saada N."/>
            <person name="Tang L."/>
            <person name="Weissenberger G."/>
            <person name="Zhu Y."/>
            <person name="Hemphill L."/>
            <person name="Shang Y."/>
            <person name="Youmans B."/>
            <person name="Ayvaz T."/>
            <person name="Ross M."/>
            <person name="Santibanez J."/>
            <person name="Aqrawi P."/>
            <person name="Gross S."/>
            <person name="Joshi V."/>
            <person name="Fowler G."/>
            <person name="Nazareth L."/>
            <person name="Reid J."/>
            <person name="Worley K."/>
            <person name="Petrosino J."/>
            <person name="Highlander S."/>
            <person name="Gibbs R."/>
        </authorList>
    </citation>
    <scope>NUCLEOTIDE SEQUENCE [LARGE SCALE GENOMIC DNA]</scope>
    <source>
        <strain evidence="1 2">871</strain>
    </source>
</reference>
<comment type="caution">
    <text evidence="1">The sequence shown here is derived from an EMBL/GenBank/DDBJ whole genome shotgun (WGS) entry which is preliminary data.</text>
</comment>
<protein>
    <submittedName>
        <fullName evidence="1">30S ribosomal protein S1</fullName>
    </submittedName>
</protein>
<keyword evidence="1" id="KW-0687">Ribonucleoprotein</keyword>
<sequence length="73" mass="7971">MMSSDLKKQCLKRGAVYHPYAAARIGKAAFQACAPTPFPGLLPTKRPNRDRFPPVCSPPLSGYLKAAAQTHHH</sequence>
<accession>G4CGS5</accession>
<gene>
    <name evidence="1" type="primary">rpsA3</name>
    <name evidence="1" type="ORF">HMPREF9371_0814</name>
</gene>
<dbReference type="EMBL" id="AGAY01000026">
    <property type="protein sequence ID" value="EGY53028.1"/>
    <property type="molecule type" value="Genomic_DNA"/>
</dbReference>
<dbReference type="GO" id="GO:0005840">
    <property type="term" value="C:ribosome"/>
    <property type="evidence" value="ECO:0007669"/>
    <property type="project" value="UniProtKB-KW"/>
</dbReference>